<gene>
    <name evidence="7" type="ORF">TKK_013312</name>
</gene>
<dbReference type="PANTHER" id="PTHR22595">
    <property type="entry name" value="CHITINASE-RELATED"/>
    <property type="match status" value="1"/>
</dbReference>
<keyword evidence="5" id="KW-0732">Signal</keyword>
<dbReference type="Proteomes" id="UP001627154">
    <property type="component" value="Unassembled WGS sequence"/>
</dbReference>
<keyword evidence="8" id="KW-1185">Reference proteome</keyword>
<feature type="chain" id="PRO_5044766432" description="Glycoside hydrolase family 19 catalytic domain-containing protein" evidence="5">
    <location>
        <begin position="19"/>
        <end position="233"/>
    </location>
</feature>
<keyword evidence="1" id="KW-0378">Hydrolase</keyword>
<evidence type="ECO:0000259" key="6">
    <source>
        <dbReference type="Pfam" id="PF00182"/>
    </source>
</evidence>
<sequence length="233" mass="26557">MISIVLLLAIIVVEPGHSYVFGSNMISHEEFNRAVHRAGYLVPKDETYRNFVEATHGSFTRDEAAMLLAQMLYESGGFMIKEDLGCLRGDHCLRKYSLDQSGLPGKNYHGRGYLKVAWGANYRAASDALGYGETLLSEPDLVTTDPRLAMLVSVWYWEQKVRPKIVQPKSSNDGDHNDLQASRRYRFGDTTRALNPYECVRNPERAHRRWMTYIRVAESLHVSNFAEENGCYN</sequence>
<evidence type="ECO:0000256" key="3">
    <source>
        <dbReference type="ARBA" id="ARBA00023295"/>
    </source>
</evidence>
<dbReference type="SUPFAM" id="SSF53955">
    <property type="entry name" value="Lysozyme-like"/>
    <property type="match status" value="1"/>
</dbReference>
<feature type="domain" description="Glycoside hydrolase family 19 catalytic" evidence="6">
    <location>
        <begin position="50"/>
        <end position="223"/>
    </location>
</feature>
<evidence type="ECO:0000313" key="8">
    <source>
        <dbReference type="Proteomes" id="UP001627154"/>
    </source>
</evidence>
<keyword evidence="3" id="KW-0326">Glycosidase</keyword>
<evidence type="ECO:0000313" key="7">
    <source>
        <dbReference type="EMBL" id="KAL3391982.1"/>
    </source>
</evidence>
<name>A0ABD2WGM1_9HYME</name>
<dbReference type="InterPro" id="IPR023346">
    <property type="entry name" value="Lysozyme-like_dom_sf"/>
</dbReference>
<dbReference type="Gene3D" id="1.10.530.10">
    <property type="match status" value="1"/>
</dbReference>
<keyword evidence="2" id="KW-0119">Carbohydrate metabolism</keyword>
<dbReference type="EMBL" id="JBJJXI010000107">
    <property type="protein sequence ID" value="KAL3391982.1"/>
    <property type="molecule type" value="Genomic_DNA"/>
</dbReference>
<evidence type="ECO:0000256" key="5">
    <source>
        <dbReference type="SAM" id="SignalP"/>
    </source>
</evidence>
<organism evidence="7 8">
    <name type="scientific">Trichogramma kaykai</name>
    <dbReference type="NCBI Taxonomy" id="54128"/>
    <lineage>
        <taxon>Eukaryota</taxon>
        <taxon>Metazoa</taxon>
        <taxon>Ecdysozoa</taxon>
        <taxon>Arthropoda</taxon>
        <taxon>Hexapoda</taxon>
        <taxon>Insecta</taxon>
        <taxon>Pterygota</taxon>
        <taxon>Neoptera</taxon>
        <taxon>Endopterygota</taxon>
        <taxon>Hymenoptera</taxon>
        <taxon>Apocrita</taxon>
        <taxon>Proctotrupomorpha</taxon>
        <taxon>Chalcidoidea</taxon>
        <taxon>Trichogrammatidae</taxon>
        <taxon>Trichogramma</taxon>
    </lineage>
</organism>
<evidence type="ECO:0000256" key="1">
    <source>
        <dbReference type="ARBA" id="ARBA00022801"/>
    </source>
</evidence>
<proteinExistence type="predicted"/>
<accession>A0ABD2WGM1</accession>
<dbReference type="Pfam" id="PF00182">
    <property type="entry name" value="Glyco_hydro_19"/>
    <property type="match status" value="1"/>
</dbReference>
<dbReference type="GO" id="GO:0016798">
    <property type="term" value="F:hydrolase activity, acting on glycosyl bonds"/>
    <property type="evidence" value="ECO:0007669"/>
    <property type="project" value="UniProtKB-KW"/>
</dbReference>
<protein>
    <recommendedName>
        <fullName evidence="6">Glycoside hydrolase family 19 catalytic domain-containing protein</fullName>
    </recommendedName>
</protein>
<reference evidence="7 8" key="1">
    <citation type="journal article" date="2024" name="bioRxiv">
        <title>A reference genome for Trichogramma kaykai: A tiny desert-dwelling parasitoid wasp with competing sex-ratio distorters.</title>
        <authorList>
            <person name="Culotta J."/>
            <person name="Lindsey A.R."/>
        </authorList>
    </citation>
    <scope>NUCLEOTIDE SEQUENCE [LARGE SCALE GENOMIC DNA]</scope>
    <source>
        <strain evidence="7 8">KSX58</strain>
    </source>
</reference>
<dbReference type="InterPro" id="IPR000726">
    <property type="entry name" value="Glyco_hydro_19_cat"/>
</dbReference>
<dbReference type="AlphaFoldDB" id="A0ABD2WGM1"/>
<evidence type="ECO:0000256" key="2">
    <source>
        <dbReference type="ARBA" id="ARBA00023277"/>
    </source>
</evidence>
<dbReference type="PANTHER" id="PTHR22595:SF197">
    <property type="entry name" value="CHITINASE FAMILY PROTEIN"/>
    <property type="match status" value="1"/>
</dbReference>
<comment type="caution">
    <text evidence="7">The sequence shown here is derived from an EMBL/GenBank/DDBJ whole genome shotgun (WGS) entry which is preliminary data.</text>
</comment>
<dbReference type="CDD" id="cd00325">
    <property type="entry name" value="chitinase_GH19"/>
    <property type="match status" value="1"/>
</dbReference>
<keyword evidence="4" id="KW-0624">Polysaccharide degradation</keyword>
<evidence type="ECO:0000256" key="4">
    <source>
        <dbReference type="ARBA" id="ARBA00023326"/>
    </source>
</evidence>
<feature type="signal peptide" evidence="5">
    <location>
        <begin position="1"/>
        <end position="18"/>
    </location>
</feature>
<dbReference type="GO" id="GO:0000272">
    <property type="term" value="P:polysaccharide catabolic process"/>
    <property type="evidence" value="ECO:0007669"/>
    <property type="project" value="UniProtKB-KW"/>
</dbReference>